<name>A0A162MSK3_CORFA</name>
<dbReference type="PANTHER" id="PTHR37536">
    <property type="entry name" value="PUTATIVE (AFU_ORTHOLOGUE AFUA_3G02970)-RELATED"/>
    <property type="match status" value="1"/>
</dbReference>
<evidence type="ECO:0000256" key="1">
    <source>
        <dbReference type="PIRSR" id="PIRSR600250-50"/>
    </source>
</evidence>
<gene>
    <name evidence="3" type="ORF">ISF_02909</name>
</gene>
<dbReference type="GO" id="GO:0030246">
    <property type="term" value="F:carbohydrate binding"/>
    <property type="evidence" value="ECO:0007669"/>
    <property type="project" value="UniProtKB-KW"/>
</dbReference>
<evidence type="ECO:0000313" key="3">
    <source>
        <dbReference type="EMBL" id="OAA69639.1"/>
    </source>
</evidence>
<reference evidence="3 4" key="1">
    <citation type="journal article" date="2016" name="Genome Biol. Evol.">
        <title>Divergent and convergent evolution of fungal pathogenicity.</title>
        <authorList>
            <person name="Shang Y."/>
            <person name="Xiao G."/>
            <person name="Zheng P."/>
            <person name="Cen K."/>
            <person name="Zhan S."/>
            <person name="Wang C."/>
        </authorList>
    </citation>
    <scope>NUCLEOTIDE SEQUENCE [LARGE SCALE GENOMIC DNA]</scope>
    <source>
        <strain evidence="3 4">ARSEF 2679</strain>
    </source>
</reference>
<dbReference type="SUPFAM" id="SSF49899">
    <property type="entry name" value="Concanavalin A-like lectins/glucanases"/>
    <property type="match status" value="1"/>
</dbReference>
<keyword evidence="3" id="KW-0430">Lectin</keyword>
<dbReference type="PANTHER" id="PTHR37536:SF1">
    <property type="entry name" value="ASPERGILLOPEPSIN, PUTAITVE (AFU_ORTHOLOGUE AFUA_7G01200)"/>
    <property type="match status" value="1"/>
</dbReference>
<organism evidence="3 4">
    <name type="scientific">Cordyceps fumosorosea (strain ARSEF 2679)</name>
    <name type="common">Isaria fumosorosea</name>
    <dbReference type="NCBI Taxonomy" id="1081104"/>
    <lineage>
        <taxon>Eukaryota</taxon>
        <taxon>Fungi</taxon>
        <taxon>Dikarya</taxon>
        <taxon>Ascomycota</taxon>
        <taxon>Pezizomycotina</taxon>
        <taxon>Sordariomycetes</taxon>
        <taxon>Hypocreomycetidae</taxon>
        <taxon>Hypocreales</taxon>
        <taxon>Cordycipitaceae</taxon>
        <taxon>Cordyceps</taxon>
    </lineage>
</organism>
<dbReference type="InterPro" id="IPR000250">
    <property type="entry name" value="Peptidase_G1"/>
</dbReference>
<dbReference type="GO" id="GO:0070007">
    <property type="term" value="F:glutamic-type endopeptidase activity"/>
    <property type="evidence" value="ECO:0007669"/>
    <property type="project" value="InterPro"/>
</dbReference>
<dbReference type="GO" id="GO:0006508">
    <property type="term" value="P:proteolysis"/>
    <property type="evidence" value="ECO:0007669"/>
    <property type="project" value="InterPro"/>
</dbReference>
<dbReference type="EMBL" id="AZHB01000005">
    <property type="protein sequence ID" value="OAA69639.1"/>
    <property type="molecule type" value="Genomic_DNA"/>
</dbReference>
<dbReference type="InterPro" id="IPR038656">
    <property type="entry name" value="Peptidase_G1_sf"/>
</dbReference>
<sequence length="245" mass="26205">MLTKIASTAIAALSLGSVVQARPGKSLAERSNIINNVWCGPVLAKTATSVSAVWTVPKATVPSSGGSKDLMAYQWVGIDGVGGSHCGSALLQGGTAQVYNSNGGFTYDFWFEFYSPDNTSSWHIQDPVVKAGDQVRVTASVDNDYHGTIFFENLSRGTTHTEYAWSANTPLCYEHVEWIQEAPVSLLPNFKDFSFTQMTASDANGNTFNAAGSDLWYLDSKGAKCSASLTDNGDTAIITNKVALH</sequence>
<protein>
    <submittedName>
        <fullName evidence="3">Concanavalin A-like lectin/glucanase</fullName>
    </submittedName>
</protein>
<proteinExistence type="predicted"/>
<dbReference type="AlphaFoldDB" id="A0A162MSK3"/>
<dbReference type="Gene3D" id="2.60.120.700">
    <property type="entry name" value="Peptidase G1"/>
    <property type="match status" value="1"/>
</dbReference>
<dbReference type="STRING" id="1081104.A0A162MSK3"/>
<feature type="chain" id="PRO_5007837815" evidence="2">
    <location>
        <begin position="22"/>
        <end position="245"/>
    </location>
</feature>
<accession>A0A162MSK3</accession>
<keyword evidence="4" id="KW-1185">Reference proteome</keyword>
<dbReference type="InterPro" id="IPR013320">
    <property type="entry name" value="ConA-like_dom_sf"/>
</dbReference>
<keyword evidence="2" id="KW-0732">Signal</keyword>
<evidence type="ECO:0000256" key="2">
    <source>
        <dbReference type="SAM" id="SignalP"/>
    </source>
</evidence>
<dbReference type="Pfam" id="PF01828">
    <property type="entry name" value="Peptidase_A4"/>
    <property type="match status" value="1"/>
</dbReference>
<dbReference type="OrthoDB" id="2862635at2759"/>
<evidence type="ECO:0000313" key="4">
    <source>
        <dbReference type="Proteomes" id="UP000076744"/>
    </source>
</evidence>
<comment type="caution">
    <text evidence="3">The sequence shown here is derived from an EMBL/GenBank/DDBJ whole genome shotgun (WGS) entry which is preliminary data.</text>
</comment>
<dbReference type="GeneID" id="30019201"/>
<dbReference type="RefSeq" id="XP_018706243.1">
    <property type="nucleotide sequence ID" value="XM_018846515.1"/>
</dbReference>
<dbReference type="CDD" id="cd13426">
    <property type="entry name" value="Peptidase_G1"/>
    <property type="match status" value="1"/>
</dbReference>
<feature type="active site" description="Proton acceptor" evidence="1">
    <location>
        <position position="181"/>
    </location>
</feature>
<dbReference type="Proteomes" id="UP000076744">
    <property type="component" value="Unassembled WGS sequence"/>
</dbReference>
<feature type="signal peptide" evidence="2">
    <location>
        <begin position="1"/>
        <end position="21"/>
    </location>
</feature>